<evidence type="ECO:0000256" key="3">
    <source>
        <dbReference type="ARBA" id="ARBA00023163"/>
    </source>
</evidence>
<keyword evidence="2 4" id="KW-0238">DNA-binding</keyword>
<evidence type="ECO:0000259" key="5">
    <source>
        <dbReference type="PROSITE" id="PS50977"/>
    </source>
</evidence>
<dbReference type="AlphaFoldDB" id="A0A543KJH3"/>
<proteinExistence type="predicted"/>
<keyword evidence="1" id="KW-0805">Transcription regulation</keyword>
<dbReference type="GO" id="GO:0003677">
    <property type="term" value="F:DNA binding"/>
    <property type="evidence" value="ECO:0007669"/>
    <property type="project" value="UniProtKB-UniRule"/>
</dbReference>
<keyword evidence="3" id="KW-0804">Transcription</keyword>
<dbReference type="Proteomes" id="UP000315133">
    <property type="component" value="Unassembled WGS sequence"/>
</dbReference>
<dbReference type="PANTHER" id="PTHR47506:SF3">
    <property type="entry name" value="HTH-TYPE TRANSCRIPTIONAL REGULATOR LMRA"/>
    <property type="match status" value="1"/>
</dbReference>
<organism evidence="6 7">
    <name type="scientific">Ornithinimicrobium humiphilum</name>
    <dbReference type="NCBI Taxonomy" id="125288"/>
    <lineage>
        <taxon>Bacteria</taxon>
        <taxon>Bacillati</taxon>
        <taxon>Actinomycetota</taxon>
        <taxon>Actinomycetes</taxon>
        <taxon>Micrococcales</taxon>
        <taxon>Ornithinimicrobiaceae</taxon>
        <taxon>Ornithinimicrobium</taxon>
    </lineage>
</organism>
<dbReference type="PANTHER" id="PTHR47506">
    <property type="entry name" value="TRANSCRIPTIONAL REGULATORY PROTEIN"/>
    <property type="match status" value="1"/>
</dbReference>
<evidence type="ECO:0000256" key="2">
    <source>
        <dbReference type="ARBA" id="ARBA00023125"/>
    </source>
</evidence>
<keyword evidence="7" id="KW-1185">Reference proteome</keyword>
<dbReference type="PROSITE" id="PS50977">
    <property type="entry name" value="HTH_TETR_2"/>
    <property type="match status" value="1"/>
</dbReference>
<name>A0A543KJH3_9MICO</name>
<evidence type="ECO:0000256" key="4">
    <source>
        <dbReference type="PROSITE-ProRule" id="PRU00335"/>
    </source>
</evidence>
<gene>
    <name evidence="6" type="ORF">FB476_0054</name>
</gene>
<dbReference type="SUPFAM" id="SSF46689">
    <property type="entry name" value="Homeodomain-like"/>
    <property type="match status" value="1"/>
</dbReference>
<dbReference type="EMBL" id="VFPU01000001">
    <property type="protein sequence ID" value="TQM95218.1"/>
    <property type="molecule type" value="Genomic_DNA"/>
</dbReference>
<feature type="DNA-binding region" description="H-T-H motif" evidence="4">
    <location>
        <begin position="36"/>
        <end position="55"/>
    </location>
</feature>
<dbReference type="InterPro" id="IPR009057">
    <property type="entry name" value="Homeodomain-like_sf"/>
</dbReference>
<feature type="domain" description="HTH tetR-type" evidence="5">
    <location>
        <begin position="13"/>
        <end position="73"/>
    </location>
</feature>
<dbReference type="Gene3D" id="1.10.357.10">
    <property type="entry name" value="Tetracycline Repressor, domain 2"/>
    <property type="match status" value="1"/>
</dbReference>
<dbReference type="Pfam" id="PF00440">
    <property type="entry name" value="TetR_N"/>
    <property type="match status" value="1"/>
</dbReference>
<sequence>MTASVEKMGRRPYDSRDRLIAAMSHLMSERGYTATSPRMVLDRAGLGKGSLYHHFDTKQDLGLAAIETMRPRHVRSLAKFLDDQPSASDYLAHALTVTFDKRDGQALIRLLADPTVGASPELGAAVKQWLADIQAAGVNALRTDEHDQKKPRLAGELTSIVRARSATVLGHALLGLSSWIPLTPDQTP</sequence>
<evidence type="ECO:0000313" key="7">
    <source>
        <dbReference type="Proteomes" id="UP000315133"/>
    </source>
</evidence>
<dbReference type="InterPro" id="IPR001647">
    <property type="entry name" value="HTH_TetR"/>
</dbReference>
<accession>A0A543KJH3</accession>
<protein>
    <submittedName>
        <fullName evidence="6">TetR family transcriptional regulator</fullName>
    </submittedName>
</protein>
<comment type="caution">
    <text evidence="6">The sequence shown here is derived from an EMBL/GenBank/DDBJ whole genome shotgun (WGS) entry which is preliminary data.</text>
</comment>
<reference evidence="6 7" key="1">
    <citation type="submission" date="2019-06" db="EMBL/GenBank/DDBJ databases">
        <title>Sequencing the genomes of 1000 actinobacteria strains.</title>
        <authorList>
            <person name="Klenk H.-P."/>
        </authorList>
    </citation>
    <scope>NUCLEOTIDE SEQUENCE [LARGE SCALE GENOMIC DNA]</scope>
    <source>
        <strain evidence="6 7">DSM 12362</strain>
    </source>
</reference>
<evidence type="ECO:0000313" key="6">
    <source>
        <dbReference type="EMBL" id="TQM95218.1"/>
    </source>
</evidence>
<evidence type="ECO:0000256" key="1">
    <source>
        <dbReference type="ARBA" id="ARBA00023015"/>
    </source>
</evidence>
<dbReference type="PRINTS" id="PR00455">
    <property type="entry name" value="HTHTETR"/>
</dbReference>